<evidence type="ECO:0000256" key="2">
    <source>
        <dbReference type="ARBA" id="ARBA00009347"/>
    </source>
</evidence>
<dbReference type="AlphaFoldDB" id="A0A2K2G1W3"/>
<evidence type="ECO:0000256" key="7">
    <source>
        <dbReference type="RuleBase" id="RU362125"/>
    </source>
</evidence>
<comment type="similarity">
    <text evidence="2 7">Belongs to the acyl-CoA dehydrogenase family.</text>
</comment>
<dbReference type="Proteomes" id="UP000236327">
    <property type="component" value="Unassembled WGS sequence"/>
</dbReference>
<dbReference type="GO" id="GO:0003995">
    <property type="term" value="F:acyl-CoA dehydrogenase activity"/>
    <property type="evidence" value="ECO:0007669"/>
    <property type="project" value="TreeGrafter"/>
</dbReference>
<dbReference type="Gene3D" id="1.20.140.10">
    <property type="entry name" value="Butyryl-CoA Dehydrogenase, subunit A, domain 3"/>
    <property type="match status" value="1"/>
</dbReference>
<dbReference type="InterPro" id="IPR009100">
    <property type="entry name" value="AcylCoA_DH/oxidase_NM_dom_sf"/>
</dbReference>
<comment type="cofactor">
    <cofactor evidence="1 7">
        <name>FAD</name>
        <dbReference type="ChEBI" id="CHEBI:57692"/>
    </cofactor>
</comment>
<evidence type="ECO:0000256" key="3">
    <source>
        <dbReference type="ARBA" id="ARBA00011738"/>
    </source>
</evidence>
<evidence type="ECO:0000256" key="1">
    <source>
        <dbReference type="ARBA" id="ARBA00001974"/>
    </source>
</evidence>
<dbReference type="RefSeq" id="WP_103095686.1">
    <property type="nucleotide sequence ID" value="NZ_LYMM01000029.1"/>
</dbReference>
<dbReference type="Pfam" id="PF02770">
    <property type="entry name" value="Acyl-CoA_dh_M"/>
    <property type="match status" value="1"/>
</dbReference>
<dbReference type="SUPFAM" id="SSF47203">
    <property type="entry name" value="Acyl-CoA dehydrogenase C-terminal domain-like"/>
    <property type="match status" value="1"/>
</dbReference>
<organism evidence="11 12">
    <name type="scientific">Novosphingobium guangzhouense</name>
    <dbReference type="NCBI Taxonomy" id="1850347"/>
    <lineage>
        <taxon>Bacteria</taxon>
        <taxon>Pseudomonadati</taxon>
        <taxon>Pseudomonadota</taxon>
        <taxon>Alphaproteobacteria</taxon>
        <taxon>Sphingomonadales</taxon>
        <taxon>Sphingomonadaceae</taxon>
        <taxon>Novosphingobium</taxon>
    </lineage>
</organism>
<comment type="subunit">
    <text evidence="3">Homodimer.</text>
</comment>
<dbReference type="InterPro" id="IPR013786">
    <property type="entry name" value="AcylCoA_DH/ox_N"/>
</dbReference>
<dbReference type="InterPro" id="IPR036250">
    <property type="entry name" value="AcylCo_DH-like_C"/>
</dbReference>
<dbReference type="EMBL" id="LYMM01000029">
    <property type="protein sequence ID" value="PNU05023.1"/>
    <property type="molecule type" value="Genomic_DNA"/>
</dbReference>
<dbReference type="GO" id="GO:0033539">
    <property type="term" value="P:fatty acid beta-oxidation using acyl-CoA dehydrogenase"/>
    <property type="evidence" value="ECO:0007669"/>
    <property type="project" value="TreeGrafter"/>
</dbReference>
<name>A0A2K2G1W3_9SPHN</name>
<feature type="domain" description="Acyl-CoA oxidase/dehydrogenase middle" evidence="9">
    <location>
        <begin position="135"/>
        <end position="211"/>
    </location>
</feature>
<comment type="caution">
    <text evidence="11">The sequence shown here is derived from an EMBL/GenBank/DDBJ whole genome shotgun (WGS) entry which is preliminary data.</text>
</comment>
<dbReference type="FunFam" id="2.40.110.10:FF:000002">
    <property type="entry name" value="Acyl-CoA dehydrogenase fadE12"/>
    <property type="match status" value="1"/>
</dbReference>
<dbReference type="Gene3D" id="1.10.540.10">
    <property type="entry name" value="Acyl-CoA dehydrogenase/oxidase, N-terminal domain"/>
    <property type="match status" value="1"/>
</dbReference>
<dbReference type="InterPro" id="IPR037069">
    <property type="entry name" value="AcylCoA_DH/ox_N_sf"/>
</dbReference>
<evidence type="ECO:0000313" key="11">
    <source>
        <dbReference type="EMBL" id="PNU05023.1"/>
    </source>
</evidence>
<evidence type="ECO:0000256" key="6">
    <source>
        <dbReference type="ARBA" id="ARBA00023002"/>
    </source>
</evidence>
<dbReference type="InterPro" id="IPR046373">
    <property type="entry name" value="Acyl-CoA_Oxase/DH_mid-dom_sf"/>
</dbReference>
<dbReference type="GO" id="GO:0050660">
    <property type="term" value="F:flavin adenine dinucleotide binding"/>
    <property type="evidence" value="ECO:0007669"/>
    <property type="project" value="InterPro"/>
</dbReference>
<dbReference type="OrthoDB" id="9780544at2"/>
<keyword evidence="4 7" id="KW-0285">Flavoprotein</keyword>
<proteinExistence type="inferred from homology"/>
<evidence type="ECO:0000259" key="8">
    <source>
        <dbReference type="Pfam" id="PF00441"/>
    </source>
</evidence>
<keyword evidence="12" id="KW-1185">Reference proteome</keyword>
<dbReference type="Pfam" id="PF02771">
    <property type="entry name" value="Acyl-CoA_dh_N"/>
    <property type="match status" value="1"/>
</dbReference>
<dbReference type="InterPro" id="IPR050741">
    <property type="entry name" value="Acyl-CoA_dehydrogenase"/>
</dbReference>
<reference evidence="11 12" key="1">
    <citation type="submission" date="2016-05" db="EMBL/GenBank/DDBJ databases">
        <title>Complete genome sequence of Novosphingobium guangzhouense SA925(T).</title>
        <authorList>
            <person name="Sha S."/>
        </authorList>
    </citation>
    <scope>NUCLEOTIDE SEQUENCE [LARGE SCALE GENOMIC DNA]</scope>
    <source>
        <strain evidence="11 12">SA925</strain>
    </source>
</reference>
<evidence type="ECO:0000313" key="12">
    <source>
        <dbReference type="Proteomes" id="UP000236327"/>
    </source>
</evidence>
<evidence type="ECO:0000256" key="4">
    <source>
        <dbReference type="ARBA" id="ARBA00022630"/>
    </source>
</evidence>
<dbReference type="SUPFAM" id="SSF56645">
    <property type="entry name" value="Acyl-CoA dehydrogenase NM domain-like"/>
    <property type="match status" value="1"/>
</dbReference>
<protein>
    <submittedName>
        <fullName evidence="11">Acyl-CoA dehydrogenase</fullName>
    </submittedName>
</protein>
<accession>A0A2K2G1W3</accession>
<keyword evidence="6 7" id="KW-0560">Oxidoreductase</keyword>
<sequence>MIDFATDPEFQTKLDWMERFVRDECETMDLLFPEQGAQFDPSYAAARRHLKPLQDQVKAQGLWACHLGPHLGGPGYGQVKLALMNEIIGRSTWAPTVFGTAAPDTGNAEILALFGTAEQKQKYLGPLMAGEIVSCFSMTEPQGGADPDVFTCRAVREGDEWVIEGEKWFSSNAKFATFLLVIAVTDPDAPLTERMSMFVVPADTPGIEILRNVAIAGDFDPENGHHAHIRYNRVKVPLDHMLGAPGEGFKVAQARLGGGRIHHAMRTVGMCNRALDMMLERAVSRHTKGAMLGDHQLVQAKIADSVIELEQFRLLVLKTAWLIDEIEAGRMKHGAARKHIGMCKVAMASVYANIVGRALEVHGSLGISLDMPLAKWYGGNMALAFADGPTDAHRSQLARAYMKRVKPAEGVFPSEHIPTRTARALERYPHARAGSGGGSGAGSADA</sequence>
<dbReference type="PANTHER" id="PTHR48083:SF13">
    <property type="entry name" value="ACYL-COA DEHYDROGENASE FAMILY MEMBER 11"/>
    <property type="match status" value="1"/>
</dbReference>
<keyword evidence="5 7" id="KW-0274">FAD</keyword>
<evidence type="ECO:0000256" key="5">
    <source>
        <dbReference type="ARBA" id="ARBA00022827"/>
    </source>
</evidence>
<dbReference type="GO" id="GO:0005737">
    <property type="term" value="C:cytoplasm"/>
    <property type="evidence" value="ECO:0007669"/>
    <property type="project" value="TreeGrafter"/>
</dbReference>
<feature type="domain" description="Acyl-CoA dehydrogenase/oxidase C-terminal" evidence="8">
    <location>
        <begin position="246"/>
        <end position="401"/>
    </location>
</feature>
<evidence type="ECO:0000259" key="9">
    <source>
        <dbReference type="Pfam" id="PF02770"/>
    </source>
</evidence>
<dbReference type="Pfam" id="PF00441">
    <property type="entry name" value="Acyl-CoA_dh_1"/>
    <property type="match status" value="1"/>
</dbReference>
<dbReference type="InterPro" id="IPR009075">
    <property type="entry name" value="AcylCo_DH/oxidase_C"/>
</dbReference>
<evidence type="ECO:0000259" key="10">
    <source>
        <dbReference type="Pfam" id="PF02771"/>
    </source>
</evidence>
<dbReference type="Gene3D" id="2.40.110.10">
    <property type="entry name" value="Butyryl-CoA Dehydrogenase, subunit A, domain 2"/>
    <property type="match status" value="1"/>
</dbReference>
<dbReference type="InterPro" id="IPR006091">
    <property type="entry name" value="Acyl-CoA_Oxase/DH_mid-dom"/>
</dbReference>
<dbReference type="PANTHER" id="PTHR48083">
    <property type="entry name" value="MEDIUM-CHAIN SPECIFIC ACYL-COA DEHYDROGENASE, MITOCHONDRIAL-RELATED"/>
    <property type="match status" value="1"/>
</dbReference>
<gene>
    <name evidence="11" type="ORF">A8V01_04095</name>
</gene>
<feature type="domain" description="Acyl-CoA dehydrogenase/oxidase N-terminal" evidence="10">
    <location>
        <begin position="51"/>
        <end position="131"/>
    </location>
</feature>